<evidence type="ECO:0000313" key="2">
    <source>
        <dbReference type="EMBL" id="MPM05520.1"/>
    </source>
</evidence>
<organism evidence="2">
    <name type="scientific">bioreactor metagenome</name>
    <dbReference type="NCBI Taxonomy" id="1076179"/>
    <lineage>
        <taxon>unclassified sequences</taxon>
        <taxon>metagenomes</taxon>
        <taxon>ecological metagenomes</taxon>
    </lineage>
</organism>
<keyword evidence="1" id="KW-0472">Membrane</keyword>
<gene>
    <name evidence="2" type="ORF">SDC9_51810</name>
</gene>
<dbReference type="EMBL" id="VSSQ01001139">
    <property type="protein sequence ID" value="MPM05520.1"/>
    <property type="molecule type" value="Genomic_DNA"/>
</dbReference>
<feature type="transmembrane region" description="Helical" evidence="1">
    <location>
        <begin position="23"/>
        <end position="41"/>
    </location>
</feature>
<dbReference type="Pfam" id="PF19845">
    <property type="entry name" value="DUF6320"/>
    <property type="match status" value="1"/>
</dbReference>
<evidence type="ECO:0000256" key="1">
    <source>
        <dbReference type="SAM" id="Phobius"/>
    </source>
</evidence>
<feature type="transmembrane region" description="Helical" evidence="1">
    <location>
        <begin position="157"/>
        <end position="180"/>
    </location>
</feature>
<keyword evidence="1" id="KW-1133">Transmembrane helix</keyword>
<keyword evidence="1" id="KW-0812">Transmembrane</keyword>
<sequence>MNVKIVYPAVDKKRIRSYEFRSWVRWLFFLIAYACPIINIASGGHAWSIVVIWSLRFIWSFTFSPDLVEYNRISQTAKLIAYSCILLILIDTFLSPGWAMFVVPIFCTAGLILIGTLFFSDLNKQRQNIMPMLWLVFASIIAILSSLAGWPDRNWPMTALGATAFGILLLCVVVLGKSLLLEMEKRFHTR</sequence>
<proteinExistence type="predicted"/>
<accession>A0A644WNY4</accession>
<feature type="transmembrane region" description="Helical" evidence="1">
    <location>
        <begin position="101"/>
        <end position="120"/>
    </location>
</feature>
<protein>
    <submittedName>
        <fullName evidence="2">Uncharacterized protein</fullName>
    </submittedName>
</protein>
<dbReference type="InterPro" id="IPR046283">
    <property type="entry name" value="DUF6320"/>
</dbReference>
<comment type="caution">
    <text evidence="2">The sequence shown here is derived from an EMBL/GenBank/DDBJ whole genome shotgun (WGS) entry which is preliminary data.</text>
</comment>
<dbReference type="AlphaFoldDB" id="A0A644WNY4"/>
<name>A0A644WNY4_9ZZZZ</name>
<reference evidence="2" key="1">
    <citation type="submission" date="2019-08" db="EMBL/GenBank/DDBJ databases">
        <authorList>
            <person name="Kucharzyk K."/>
            <person name="Murdoch R.W."/>
            <person name="Higgins S."/>
            <person name="Loffler F."/>
        </authorList>
    </citation>
    <scope>NUCLEOTIDE SEQUENCE</scope>
</reference>
<feature type="transmembrane region" description="Helical" evidence="1">
    <location>
        <begin position="132"/>
        <end position="151"/>
    </location>
</feature>